<dbReference type="Gene3D" id="3.40.50.300">
    <property type="entry name" value="P-loop containing nucleotide triphosphate hydrolases"/>
    <property type="match status" value="1"/>
</dbReference>
<evidence type="ECO:0000313" key="2">
    <source>
        <dbReference type="EMBL" id="GAA4629268.1"/>
    </source>
</evidence>
<dbReference type="SUPFAM" id="SSF52540">
    <property type="entry name" value="P-loop containing nucleoside triphosphate hydrolases"/>
    <property type="match status" value="1"/>
</dbReference>
<dbReference type="InterPro" id="IPR016032">
    <property type="entry name" value="Sig_transdc_resp-reg_C-effctor"/>
</dbReference>
<dbReference type="SMART" id="SM00421">
    <property type="entry name" value="HTH_LUXR"/>
    <property type="match status" value="1"/>
</dbReference>
<accession>A0ABP8UE72</accession>
<dbReference type="SUPFAM" id="SSF46894">
    <property type="entry name" value="C-terminal effector domain of the bipartite response regulators"/>
    <property type="match status" value="1"/>
</dbReference>
<dbReference type="PROSITE" id="PS50043">
    <property type="entry name" value="HTH_LUXR_2"/>
    <property type="match status" value="1"/>
</dbReference>
<dbReference type="Gene3D" id="1.10.10.10">
    <property type="entry name" value="Winged helix-like DNA-binding domain superfamily/Winged helix DNA-binding domain"/>
    <property type="match status" value="1"/>
</dbReference>
<evidence type="ECO:0000313" key="3">
    <source>
        <dbReference type="Proteomes" id="UP001501442"/>
    </source>
</evidence>
<dbReference type="InterPro" id="IPR000792">
    <property type="entry name" value="Tscrpt_reg_LuxR_C"/>
</dbReference>
<dbReference type="PANTHER" id="PTHR47691">
    <property type="entry name" value="REGULATOR-RELATED"/>
    <property type="match status" value="1"/>
</dbReference>
<name>A0ABP8UE72_9ACTN</name>
<gene>
    <name evidence="2" type="ORF">GCM10023196_049290</name>
</gene>
<dbReference type="InterPro" id="IPR027417">
    <property type="entry name" value="P-loop_NTPase"/>
</dbReference>
<sequence length="763" mass="82757">MILAALTSFVGRGESMDEAWRLLKVARLTTVVGPGGVGKTRMALELVRRVEADYDAVAIADLAEHSGAEAVEHWLVSTLDLGAHPGQLAHDRLIEYLRDKRVLLVLDNCEHVWEAAGDVVSALLADAPELTVIATSRRPLEIAGEHVLRVAPLAIPPPGADREQAALSDAVVLLLDRARAAGRPIADDHYCDTVLDLVRWSGGLPLVLELIAARLGGGLSPDTIMQRLDGGRLLKGVGRGVSPRHRALWDVLEWSYRVCSAGEQRLWARLSVFSGGFDLAMAEQVCGDPDGIVATPLVVDLLTGLVRQSVLIADSAGRFRQLPPMREYGLRQLQAFGEEEMTRERHCALMARLAAEAVERPYGPSGLTTFHQVRREIPNIRSALSFCDSPERAGTGLRIAADITQLGFSFFAAFLDEMCAWLEIFLTRMTPAPSPDRVDALAMLTLMRLWQGDQDRADTHRQECLDQARRLEATADDLPIVSFMEGMHLFLAHSDSGCLAPLTQACDAFDAKNARAAAFRARIWLAVAAGFLAPGHIADQAAAECLNDAQAHGGAWSISWALWAQGRASHADPDLAIPLLQQALQLMIDMGDQPMGANMCVEAIAWEWAAQGHALPAAKLLGAVAGIQQSTGVVIRGPGPFQREREHSVSRIRATLGGEACTGALHEGNKLRAAEIYTLALSDINRPPGCQSDHLPGAPVTLDALTRRQQQIAQLIAQGLSNRQIAKELNISQRTVENHLAQIFVRLDVHNRAQVAAWTTTQT</sequence>
<protein>
    <submittedName>
        <fullName evidence="2">NB-ARC domain-containing protein</fullName>
    </submittedName>
</protein>
<dbReference type="CDD" id="cd06170">
    <property type="entry name" value="LuxR_C_like"/>
    <property type="match status" value="1"/>
</dbReference>
<organism evidence="2 3">
    <name type="scientific">Actinoallomurus vinaceus</name>
    <dbReference type="NCBI Taxonomy" id="1080074"/>
    <lineage>
        <taxon>Bacteria</taxon>
        <taxon>Bacillati</taxon>
        <taxon>Actinomycetota</taxon>
        <taxon>Actinomycetes</taxon>
        <taxon>Streptosporangiales</taxon>
        <taxon>Thermomonosporaceae</taxon>
        <taxon>Actinoallomurus</taxon>
    </lineage>
</organism>
<feature type="domain" description="HTH luxR-type" evidence="1">
    <location>
        <begin position="698"/>
        <end position="763"/>
    </location>
</feature>
<dbReference type="InterPro" id="IPR002182">
    <property type="entry name" value="NB-ARC"/>
</dbReference>
<dbReference type="Pfam" id="PF00196">
    <property type="entry name" value="GerE"/>
    <property type="match status" value="1"/>
</dbReference>
<dbReference type="Pfam" id="PF00931">
    <property type="entry name" value="NB-ARC"/>
    <property type="match status" value="1"/>
</dbReference>
<keyword evidence="3" id="KW-1185">Reference proteome</keyword>
<dbReference type="PRINTS" id="PR00038">
    <property type="entry name" value="HTHLUXR"/>
</dbReference>
<evidence type="ECO:0000259" key="1">
    <source>
        <dbReference type="PROSITE" id="PS50043"/>
    </source>
</evidence>
<reference evidence="3" key="1">
    <citation type="journal article" date="2019" name="Int. J. Syst. Evol. Microbiol.">
        <title>The Global Catalogue of Microorganisms (GCM) 10K type strain sequencing project: providing services to taxonomists for standard genome sequencing and annotation.</title>
        <authorList>
            <consortium name="The Broad Institute Genomics Platform"/>
            <consortium name="The Broad Institute Genome Sequencing Center for Infectious Disease"/>
            <person name="Wu L."/>
            <person name="Ma J."/>
        </authorList>
    </citation>
    <scope>NUCLEOTIDE SEQUENCE [LARGE SCALE GENOMIC DNA]</scope>
    <source>
        <strain evidence="3">JCM 17939</strain>
    </source>
</reference>
<dbReference type="EMBL" id="BAABHK010000007">
    <property type="protein sequence ID" value="GAA4629268.1"/>
    <property type="molecule type" value="Genomic_DNA"/>
</dbReference>
<dbReference type="Proteomes" id="UP001501442">
    <property type="component" value="Unassembled WGS sequence"/>
</dbReference>
<dbReference type="PANTHER" id="PTHR47691:SF3">
    <property type="entry name" value="HTH-TYPE TRANSCRIPTIONAL REGULATOR RV0890C-RELATED"/>
    <property type="match status" value="1"/>
</dbReference>
<comment type="caution">
    <text evidence="2">The sequence shown here is derived from an EMBL/GenBank/DDBJ whole genome shotgun (WGS) entry which is preliminary data.</text>
</comment>
<dbReference type="InterPro" id="IPR036388">
    <property type="entry name" value="WH-like_DNA-bd_sf"/>
</dbReference>
<dbReference type="PRINTS" id="PR00364">
    <property type="entry name" value="DISEASERSIST"/>
</dbReference>
<proteinExistence type="predicted"/>